<proteinExistence type="predicted"/>
<feature type="transmembrane region" description="Helical" evidence="1">
    <location>
        <begin position="155"/>
        <end position="175"/>
    </location>
</feature>
<name>A0AB37UBL5_9CYAN</name>
<gene>
    <name evidence="2" type="ORF">DSM107010_60520</name>
</gene>
<dbReference type="PANTHER" id="PTHR33927:SF1">
    <property type="entry name" value="TRANSMEMBRANE PROTEIN"/>
    <property type="match status" value="1"/>
</dbReference>
<sequence length="423" mass="47231">MHIFWWVLVSLVNVLLLIDFYQTIHLTDVSTAIVSVSNVLVAVLVRNELILHLLYRLAVWISVKIIRGKYYFNSGVHHIGGVHASCAIWGLLWLIINEWQQLGNPSDLLSTSVSSDPISIALSSILLTLLVIIVLTAIPPLRHKFHDTFEISHRYLGWSCLGILVLHQIRFQFTIALNQAYPLETLLTNPVLLMLVLMIFSVALPWMSVECISNFRMDCPSEGVLVITIPGKADVGTFTRISLDGIEWHSFSVAGTSFNQQTSESEIHLIIGATGDWTQNLIRQVKKGNLPKQLWVRRVKPPGFMFSINAYSRVVVIATGAGIAPVLPHVRKNGDKLCIIWVGNNHKQTYGEEIWSLLNSHSRCNIFDTGVHGRPNVEQLAIQAVRDFRAQAVFCVSNKAVTEKVIKTCLGKGIPAYGATWDS</sequence>
<keyword evidence="3" id="KW-1185">Reference proteome</keyword>
<dbReference type="SUPFAM" id="SSF52343">
    <property type="entry name" value="Ferredoxin reductase-like, C-terminal NADP-linked domain"/>
    <property type="match status" value="1"/>
</dbReference>
<dbReference type="EMBL" id="RSCK01000098">
    <property type="protein sequence ID" value="RUT03365.1"/>
    <property type="molecule type" value="Genomic_DNA"/>
</dbReference>
<dbReference type="Proteomes" id="UP000282574">
    <property type="component" value="Unassembled WGS sequence"/>
</dbReference>
<feature type="transmembrane region" description="Helical" evidence="1">
    <location>
        <begin position="187"/>
        <end position="207"/>
    </location>
</feature>
<keyword evidence="1" id="KW-1133">Transmembrane helix</keyword>
<accession>A0AB37UBL5</accession>
<evidence type="ECO:0000313" key="3">
    <source>
        <dbReference type="Proteomes" id="UP000282574"/>
    </source>
</evidence>
<dbReference type="AlphaFoldDB" id="A0AB37UBL5"/>
<dbReference type="RefSeq" id="WP_106168427.1">
    <property type="nucleotide sequence ID" value="NZ_JAVKZF010000004.1"/>
</dbReference>
<feature type="transmembrane region" description="Helical" evidence="1">
    <location>
        <begin position="5"/>
        <end position="24"/>
    </location>
</feature>
<feature type="transmembrane region" description="Helical" evidence="1">
    <location>
        <begin position="116"/>
        <end position="135"/>
    </location>
</feature>
<feature type="transmembrane region" description="Helical" evidence="1">
    <location>
        <begin position="76"/>
        <end position="96"/>
    </location>
</feature>
<dbReference type="PANTHER" id="PTHR33927">
    <property type="entry name" value="TRANSMEMBRANE PROTEIN"/>
    <property type="match status" value="1"/>
</dbReference>
<evidence type="ECO:0008006" key="4">
    <source>
        <dbReference type="Google" id="ProtNLM"/>
    </source>
</evidence>
<dbReference type="InterPro" id="IPR039261">
    <property type="entry name" value="FNR_nucleotide-bd"/>
</dbReference>
<evidence type="ECO:0000313" key="2">
    <source>
        <dbReference type="EMBL" id="RUT03365.1"/>
    </source>
</evidence>
<keyword evidence="1" id="KW-0472">Membrane</keyword>
<protein>
    <recommendedName>
        <fullName evidence="4">FAD-binding FR-type domain-containing protein</fullName>
    </recommendedName>
</protein>
<keyword evidence="1" id="KW-0812">Transmembrane</keyword>
<reference evidence="2 3" key="1">
    <citation type="journal article" date="2019" name="Genome Biol. Evol.">
        <title>Day and night: Metabolic profiles and evolutionary relationships of six axenic non-marine cyanobacteria.</title>
        <authorList>
            <person name="Will S.E."/>
            <person name="Henke P."/>
            <person name="Boedeker C."/>
            <person name="Huang S."/>
            <person name="Brinkmann H."/>
            <person name="Rohde M."/>
            <person name="Jarek M."/>
            <person name="Friedl T."/>
            <person name="Seufert S."/>
            <person name="Schumacher M."/>
            <person name="Overmann J."/>
            <person name="Neumann-Schaal M."/>
            <person name="Petersen J."/>
        </authorList>
    </citation>
    <scope>NUCLEOTIDE SEQUENCE [LARGE SCALE GENOMIC DNA]</scope>
    <source>
        <strain evidence="2 3">SAG 39.79</strain>
    </source>
</reference>
<dbReference type="InterPro" id="IPR052979">
    <property type="entry name" value="Adenylate-forming_domain"/>
</dbReference>
<feature type="transmembrane region" description="Helical" evidence="1">
    <location>
        <begin position="30"/>
        <end position="55"/>
    </location>
</feature>
<evidence type="ECO:0000256" key="1">
    <source>
        <dbReference type="SAM" id="Phobius"/>
    </source>
</evidence>
<comment type="caution">
    <text evidence="2">The sequence shown here is derived from an EMBL/GenBank/DDBJ whole genome shotgun (WGS) entry which is preliminary data.</text>
</comment>
<organism evidence="2 3">
    <name type="scientific">Chroococcidiopsis cubana SAG 39.79</name>
    <dbReference type="NCBI Taxonomy" id="388085"/>
    <lineage>
        <taxon>Bacteria</taxon>
        <taxon>Bacillati</taxon>
        <taxon>Cyanobacteriota</taxon>
        <taxon>Cyanophyceae</taxon>
        <taxon>Chroococcidiopsidales</taxon>
        <taxon>Chroococcidiopsidaceae</taxon>
        <taxon>Chroococcidiopsis</taxon>
    </lineage>
</organism>